<evidence type="ECO:0000256" key="4">
    <source>
        <dbReference type="ARBA" id="ARBA00022989"/>
    </source>
</evidence>
<dbReference type="PATRIC" id="fig|1177154.3.peg.2363"/>
<dbReference type="SUPFAM" id="SSF81345">
    <property type="entry name" value="ABC transporter involved in vitamin B12 uptake, BtuC"/>
    <property type="match status" value="1"/>
</dbReference>
<reference evidence="8 9" key="1">
    <citation type="submission" date="2012-09" db="EMBL/GenBank/DDBJ databases">
        <title>Genome Sequence of alkane-degrading Bacterium Alcanivorax sp. 19-m-6.</title>
        <authorList>
            <person name="Lai Q."/>
            <person name="Shao Z."/>
        </authorList>
    </citation>
    <scope>NUCLEOTIDE SEQUENCE [LARGE SCALE GENOMIC DNA]</scope>
    <source>
        <strain evidence="8 9">19-m-6</strain>
    </source>
</reference>
<feature type="transmembrane region" description="Helical" evidence="7">
    <location>
        <begin position="129"/>
        <end position="149"/>
    </location>
</feature>
<dbReference type="InterPro" id="IPR037294">
    <property type="entry name" value="ABC_BtuC-like"/>
</dbReference>
<dbReference type="STRING" id="1177154.Y5S_02323"/>
<dbReference type="PANTHER" id="PTHR30477">
    <property type="entry name" value="ABC-TRANSPORTER METAL-BINDING PROTEIN"/>
    <property type="match status" value="1"/>
</dbReference>
<dbReference type="AlphaFoldDB" id="A0A095TQC7"/>
<evidence type="ECO:0000313" key="8">
    <source>
        <dbReference type="EMBL" id="KGD64568.1"/>
    </source>
</evidence>
<evidence type="ECO:0000256" key="6">
    <source>
        <dbReference type="RuleBase" id="RU003943"/>
    </source>
</evidence>
<keyword evidence="9" id="KW-1185">Reference proteome</keyword>
<feature type="transmembrane region" description="Helical" evidence="7">
    <location>
        <begin position="59"/>
        <end position="77"/>
    </location>
</feature>
<proteinExistence type="inferred from homology"/>
<dbReference type="Proteomes" id="UP000029444">
    <property type="component" value="Unassembled WGS sequence"/>
</dbReference>
<keyword evidence="6" id="KW-0813">Transport</keyword>
<keyword evidence="4 7" id="KW-1133">Transmembrane helix</keyword>
<comment type="subcellular location">
    <subcellularLocation>
        <location evidence="6">Cell membrane</location>
        <topology evidence="6">Multi-pass membrane protein</topology>
    </subcellularLocation>
    <subcellularLocation>
        <location evidence="1">Membrane</location>
        <topology evidence="1">Multi-pass membrane protein</topology>
    </subcellularLocation>
</comment>
<feature type="transmembrane region" description="Helical" evidence="7">
    <location>
        <begin position="27"/>
        <end position="47"/>
    </location>
</feature>
<feature type="transmembrane region" description="Helical" evidence="7">
    <location>
        <begin position="194"/>
        <end position="214"/>
    </location>
</feature>
<evidence type="ECO:0000256" key="3">
    <source>
        <dbReference type="ARBA" id="ARBA00022692"/>
    </source>
</evidence>
<dbReference type="RefSeq" id="WP_035233149.1">
    <property type="nucleotide sequence ID" value="NZ_ARXV01000008.1"/>
</dbReference>
<dbReference type="InterPro" id="IPR001626">
    <property type="entry name" value="ABC_TroCD"/>
</dbReference>
<keyword evidence="5 7" id="KW-0472">Membrane</keyword>
<name>A0A095TQC7_9GAMM</name>
<dbReference type="OrthoDB" id="14209at2"/>
<evidence type="ECO:0000256" key="7">
    <source>
        <dbReference type="SAM" id="Phobius"/>
    </source>
</evidence>
<dbReference type="PANTHER" id="PTHR30477:SF19">
    <property type="entry name" value="METAL ABC TRANSPORTER PERMEASE"/>
    <property type="match status" value="1"/>
</dbReference>
<sequence>MIDILLPALLAGMLVLASHIPLGRQVLERGIIFIDLAVAQAAATGLIAVNRFAHVESDWMLQAVAIGTALGFAVLLHQLERLGHRVQEALIGATFVVLASASVLLLAHDPHGGEHLNSSLAGQILWVDNAQLAGLAVSAIAALAAMALFRHPLPAFYLPFAIAITASVQAVGVYLVFASLIFPALAGYRSQRPVLLALAAGLSGYLIGLAASLYLDWPSGPAIVTSLALCATTVAILRKVTARA</sequence>
<dbReference type="EMBL" id="ARXV01000008">
    <property type="protein sequence ID" value="KGD64568.1"/>
    <property type="molecule type" value="Genomic_DNA"/>
</dbReference>
<accession>A0A095TQC7</accession>
<comment type="similarity">
    <text evidence="2 6">Belongs to the ABC-3 integral membrane protein family.</text>
</comment>
<keyword evidence="3 6" id="KW-0812">Transmembrane</keyword>
<protein>
    <submittedName>
        <fullName evidence="8">ABC transporter</fullName>
    </submittedName>
</protein>
<dbReference type="eggNOG" id="COG1108">
    <property type="taxonomic scope" value="Bacteria"/>
</dbReference>
<gene>
    <name evidence="8" type="ORF">Y5S_02323</name>
</gene>
<evidence type="ECO:0000256" key="5">
    <source>
        <dbReference type="ARBA" id="ARBA00023136"/>
    </source>
</evidence>
<dbReference type="GO" id="GO:0010043">
    <property type="term" value="P:response to zinc ion"/>
    <property type="evidence" value="ECO:0007669"/>
    <property type="project" value="TreeGrafter"/>
</dbReference>
<feature type="transmembrane region" description="Helical" evidence="7">
    <location>
        <begin position="155"/>
        <end position="182"/>
    </location>
</feature>
<comment type="caution">
    <text evidence="8">The sequence shown here is derived from an EMBL/GenBank/DDBJ whole genome shotgun (WGS) entry which is preliminary data.</text>
</comment>
<dbReference type="Pfam" id="PF00950">
    <property type="entry name" value="ABC-3"/>
    <property type="match status" value="2"/>
</dbReference>
<dbReference type="GO" id="GO:0055085">
    <property type="term" value="P:transmembrane transport"/>
    <property type="evidence" value="ECO:0007669"/>
    <property type="project" value="InterPro"/>
</dbReference>
<feature type="transmembrane region" description="Helical" evidence="7">
    <location>
        <begin position="89"/>
        <end position="108"/>
    </location>
</feature>
<organism evidence="8 9">
    <name type="scientific">Alcanivorax nanhaiticus</name>
    <dbReference type="NCBI Taxonomy" id="1177154"/>
    <lineage>
        <taxon>Bacteria</taxon>
        <taxon>Pseudomonadati</taxon>
        <taxon>Pseudomonadota</taxon>
        <taxon>Gammaproteobacteria</taxon>
        <taxon>Oceanospirillales</taxon>
        <taxon>Alcanivoracaceae</taxon>
        <taxon>Alcanivorax</taxon>
    </lineage>
</organism>
<evidence type="ECO:0000313" key="9">
    <source>
        <dbReference type="Proteomes" id="UP000029444"/>
    </source>
</evidence>
<dbReference type="GO" id="GO:0043190">
    <property type="term" value="C:ATP-binding cassette (ABC) transporter complex"/>
    <property type="evidence" value="ECO:0007669"/>
    <property type="project" value="InterPro"/>
</dbReference>
<evidence type="ECO:0000256" key="2">
    <source>
        <dbReference type="ARBA" id="ARBA00008034"/>
    </source>
</evidence>
<evidence type="ECO:0000256" key="1">
    <source>
        <dbReference type="ARBA" id="ARBA00004141"/>
    </source>
</evidence>